<dbReference type="EMBL" id="KP795674">
    <property type="protein sequence ID" value="AKN39984.1"/>
    <property type="molecule type" value="Genomic_DNA"/>
</dbReference>
<dbReference type="AlphaFoldDB" id="A0A0H4A1A9"/>
<proteinExistence type="predicted"/>
<evidence type="ECO:0000313" key="1">
    <source>
        <dbReference type="EMBL" id="AKN39984.1"/>
    </source>
</evidence>
<organism evidence="1">
    <name type="scientific">Vibrio tasmaniensis</name>
    <dbReference type="NCBI Taxonomy" id="212663"/>
    <lineage>
        <taxon>Bacteria</taxon>
        <taxon>Pseudomonadati</taxon>
        <taxon>Pseudomonadota</taxon>
        <taxon>Gammaproteobacteria</taxon>
        <taxon>Vibrionales</taxon>
        <taxon>Vibrionaceae</taxon>
        <taxon>Vibrio</taxon>
    </lineage>
</organism>
<name>A0A0H4A1A9_9VIBR</name>
<sequence>MVFINHGNPHFPFHPFWIGLFPWENPSLDPFPLWRSLPFETKH</sequence>
<reference evidence="1" key="1">
    <citation type="journal article" date="2015" name="MBio">
        <title>Eco-Evolutionary Dynamics of Episomes among Ecologically Cohesive Bacterial Populations.</title>
        <authorList>
            <person name="Xue H."/>
            <person name="Cordero O.X."/>
            <person name="Camas F.M."/>
            <person name="Trimble W."/>
            <person name="Meyer F."/>
            <person name="Guglielmini J."/>
            <person name="Rocha E.P."/>
            <person name="Polz M.F."/>
        </authorList>
    </citation>
    <scope>NUCLEOTIDE SEQUENCE</scope>
    <source>
        <strain evidence="1">FF_375</strain>
    </source>
</reference>
<protein>
    <submittedName>
        <fullName evidence="1">Uncharacterized protein</fullName>
    </submittedName>
</protein>
<accession>A0A0H4A1A9</accession>